<comment type="caution">
    <text evidence="3">The sequence shown here is derived from an EMBL/GenBank/DDBJ whole genome shotgun (WGS) entry which is preliminary data.</text>
</comment>
<organism evidence="3 4">
    <name type="scientific">Microlunatus capsulatus</name>
    <dbReference type="NCBI Taxonomy" id="99117"/>
    <lineage>
        <taxon>Bacteria</taxon>
        <taxon>Bacillati</taxon>
        <taxon>Actinomycetota</taxon>
        <taxon>Actinomycetes</taxon>
        <taxon>Propionibacteriales</taxon>
        <taxon>Propionibacteriaceae</taxon>
        <taxon>Microlunatus</taxon>
    </lineage>
</organism>
<dbReference type="EMBL" id="JAGIOB010000001">
    <property type="protein sequence ID" value="MBP2416462.1"/>
    <property type="molecule type" value="Genomic_DNA"/>
</dbReference>
<reference evidence="3 4" key="1">
    <citation type="submission" date="2021-03" db="EMBL/GenBank/DDBJ databases">
        <title>Sequencing the genomes of 1000 actinobacteria strains.</title>
        <authorList>
            <person name="Klenk H.-P."/>
        </authorList>
    </citation>
    <scope>NUCLEOTIDE SEQUENCE [LARGE SCALE GENOMIC DNA]</scope>
    <source>
        <strain evidence="3 4">DSM 12936</strain>
    </source>
</reference>
<gene>
    <name evidence="3" type="ORF">JOF54_001384</name>
</gene>
<dbReference type="PANTHER" id="PTHR37946">
    <property type="entry name" value="SLL1969 PROTEIN"/>
    <property type="match status" value="1"/>
</dbReference>
<protein>
    <submittedName>
        <fullName evidence="3">Pimeloyl-ACP methyl ester carboxylesterase</fullName>
    </submittedName>
</protein>
<feature type="domain" description="AB hydrolase-1" evidence="2">
    <location>
        <begin position="84"/>
        <end position="183"/>
    </location>
</feature>
<dbReference type="PANTHER" id="PTHR37946:SF1">
    <property type="entry name" value="SLL1969 PROTEIN"/>
    <property type="match status" value="1"/>
</dbReference>
<dbReference type="Proteomes" id="UP000758168">
    <property type="component" value="Unassembled WGS sequence"/>
</dbReference>
<proteinExistence type="predicted"/>
<dbReference type="InterPro" id="IPR000073">
    <property type="entry name" value="AB_hydrolase_1"/>
</dbReference>
<dbReference type="Gene3D" id="3.40.50.1820">
    <property type="entry name" value="alpha/beta hydrolase"/>
    <property type="match status" value="1"/>
</dbReference>
<sequence length="298" mass="31327">MPDGPRRGGPPPELVRAAWRLGRGLPRVAAGVAVEAGYTAAHLALYPWGLRRAPVPAAAAGGLADLSPAQRGLASRDVEAAGTPILLVHGIGDNHTIFALLQRQLRRRGFRTVSTHDYGLLTRDVRAAARQLGEAVEALCASTGHERLHVVGHSLGGLIARYHVQRQGGDARVDTLVTLGTPHGGTVLARALPGLPLLRQLAPGSDVIAELAEPAPGCRTRFLAVRTDLDHLVVPGRNAALEHPDLDVRNLAVRGVGHLSLTGDARVAREIAATLAELTGGERGRAPTTGADPREKRT</sequence>
<accession>A0ABS4Z5Z1</accession>
<dbReference type="InterPro" id="IPR029058">
    <property type="entry name" value="AB_hydrolase_fold"/>
</dbReference>
<name>A0ABS4Z5Z1_9ACTN</name>
<feature type="region of interest" description="Disordered" evidence="1">
    <location>
        <begin position="278"/>
        <end position="298"/>
    </location>
</feature>
<dbReference type="SUPFAM" id="SSF53474">
    <property type="entry name" value="alpha/beta-Hydrolases"/>
    <property type="match status" value="1"/>
</dbReference>
<dbReference type="Pfam" id="PF00561">
    <property type="entry name" value="Abhydrolase_1"/>
    <property type="match status" value="1"/>
</dbReference>
<keyword evidence="4" id="KW-1185">Reference proteome</keyword>
<evidence type="ECO:0000313" key="4">
    <source>
        <dbReference type="Proteomes" id="UP000758168"/>
    </source>
</evidence>
<evidence type="ECO:0000256" key="1">
    <source>
        <dbReference type="SAM" id="MobiDB-lite"/>
    </source>
</evidence>
<evidence type="ECO:0000259" key="2">
    <source>
        <dbReference type="Pfam" id="PF00561"/>
    </source>
</evidence>
<evidence type="ECO:0000313" key="3">
    <source>
        <dbReference type="EMBL" id="MBP2416462.1"/>
    </source>
</evidence>
<dbReference type="RefSeq" id="WP_307803916.1">
    <property type="nucleotide sequence ID" value="NZ_BAAAMH010000012.1"/>
</dbReference>